<evidence type="ECO:0000256" key="9">
    <source>
        <dbReference type="ARBA" id="ARBA00022840"/>
    </source>
</evidence>
<evidence type="ECO:0000256" key="12">
    <source>
        <dbReference type="ARBA" id="ARBA00023136"/>
    </source>
</evidence>
<proteinExistence type="inferred from homology"/>
<dbReference type="Gene3D" id="1.10.287.3610">
    <property type="match status" value="1"/>
</dbReference>
<keyword evidence="9 17" id="KW-0067">ATP-binding</keyword>
<feature type="active site" description="Proton acceptor" evidence="15">
    <location>
        <position position="77"/>
    </location>
</feature>
<feature type="binding site" evidence="18">
    <location>
        <position position="36"/>
    </location>
    <ligand>
        <name>a divalent metal cation</name>
        <dbReference type="ChEBI" id="CHEBI:60240"/>
    </ligand>
</feature>
<gene>
    <name evidence="19" type="ORF">C7H83_09515</name>
</gene>
<reference evidence="19 20" key="1">
    <citation type="journal article" date="2012" name="Int. J. Syst. Evol. Microbiol.">
        <title>Characterization of Tetragenococcus strains from sugar thick juice reveals a novel species, Tetragenococcus osmophilus sp. nov., and divides Tetragenococcus halophilus into two subspecies, T. halophilus subsp. halophilus subsp. nov. and T. halophilus subsp. flandriensis subsp. nov.</title>
        <authorList>
            <person name="Juste A."/>
            <person name="Van Trappen S."/>
            <person name="Verreth C."/>
            <person name="Cleenwerck I."/>
            <person name="De Vos P."/>
            <person name="Lievens B."/>
            <person name="Willems K.A."/>
        </authorList>
    </citation>
    <scope>NUCLEOTIDE SEQUENCE [LARGE SCALE GENOMIC DNA]</scope>
    <source>
        <strain evidence="19 20">LMG 26042</strain>
    </source>
</reference>
<feature type="binding site" evidence="18">
    <location>
        <position position="84"/>
    </location>
    <ligand>
        <name>a divalent metal cation</name>
        <dbReference type="ChEBI" id="CHEBI:60240"/>
    </ligand>
</feature>
<keyword evidence="18" id="KW-0460">Magnesium</keyword>
<evidence type="ECO:0000256" key="10">
    <source>
        <dbReference type="ARBA" id="ARBA00022989"/>
    </source>
</evidence>
<keyword evidence="7 17" id="KW-0547">Nucleotide-binding</keyword>
<keyword evidence="10" id="KW-1133">Transmembrane helix</keyword>
<keyword evidence="4" id="KW-0444">Lipid biosynthesis</keyword>
<protein>
    <submittedName>
        <fullName evidence="19">UDP kinase</fullName>
    </submittedName>
</protein>
<dbReference type="GO" id="GO:0008654">
    <property type="term" value="P:phospholipid biosynthetic process"/>
    <property type="evidence" value="ECO:0007669"/>
    <property type="project" value="UniProtKB-KW"/>
</dbReference>
<evidence type="ECO:0000256" key="16">
    <source>
        <dbReference type="PIRSR" id="PIRSR600829-2"/>
    </source>
</evidence>
<comment type="cofactor">
    <cofactor evidence="18">
        <name>Mg(2+)</name>
        <dbReference type="ChEBI" id="CHEBI:18420"/>
    </cofactor>
    <text evidence="18">Mn(2+), Zn(2+), Cd(2+) and Co(2+) support activity to lesser extents.</text>
</comment>
<dbReference type="GO" id="GO:0005524">
    <property type="term" value="F:ATP binding"/>
    <property type="evidence" value="ECO:0007669"/>
    <property type="project" value="UniProtKB-KW"/>
</dbReference>
<evidence type="ECO:0000256" key="2">
    <source>
        <dbReference type="ARBA" id="ARBA00005967"/>
    </source>
</evidence>
<dbReference type="CDD" id="cd14265">
    <property type="entry name" value="UDPK_IM_like"/>
    <property type="match status" value="1"/>
</dbReference>
<evidence type="ECO:0000256" key="4">
    <source>
        <dbReference type="ARBA" id="ARBA00022516"/>
    </source>
</evidence>
<dbReference type="InterPro" id="IPR033717">
    <property type="entry name" value="UDPK"/>
</dbReference>
<evidence type="ECO:0000256" key="5">
    <source>
        <dbReference type="ARBA" id="ARBA00022679"/>
    </source>
</evidence>
<keyword evidence="14" id="KW-1208">Phospholipid metabolism</keyword>
<evidence type="ECO:0000256" key="13">
    <source>
        <dbReference type="ARBA" id="ARBA00023209"/>
    </source>
</evidence>
<evidence type="ECO:0000256" key="17">
    <source>
        <dbReference type="PIRSR" id="PIRSR600829-3"/>
    </source>
</evidence>
<evidence type="ECO:0000256" key="15">
    <source>
        <dbReference type="PIRSR" id="PIRSR600829-1"/>
    </source>
</evidence>
<evidence type="ECO:0000256" key="8">
    <source>
        <dbReference type="ARBA" id="ARBA00022777"/>
    </source>
</evidence>
<evidence type="ECO:0000256" key="7">
    <source>
        <dbReference type="ARBA" id="ARBA00022741"/>
    </source>
</evidence>
<dbReference type="RefSeq" id="WP_094243464.1">
    <property type="nucleotide sequence ID" value="NZ_BLRN01000073.1"/>
</dbReference>
<keyword evidence="6" id="KW-0812">Transmembrane</keyword>
<dbReference type="GO" id="GO:0005886">
    <property type="term" value="C:plasma membrane"/>
    <property type="evidence" value="ECO:0007669"/>
    <property type="project" value="UniProtKB-SubCell"/>
</dbReference>
<evidence type="ECO:0000256" key="11">
    <source>
        <dbReference type="ARBA" id="ARBA00023098"/>
    </source>
</evidence>
<feature type="binding site" evidence="16">
    <location>
        <position position="77"/>
    </location>
    <ligand>
        <name>substrate</name>
    </ligand>
</feature>
<keyword evidence="13" id="KW-0594">Phospholipid biosynthesis</keyword>
<dbReference type="PANTHER" id="PTHR34299">
    <property type="entry name" value="DIACYLGLYCEROL KINASE"/>
    <property type="match status" value="1"/>
</dbReference>
<dbReference type="Pfam" id="PF01219">
    <property type="entry name" value="DAGK_prokar"/>
    <property type="match status" value="1"/>
</dbReference>
<feature type="binding site" evidence="17">
    <location>
        <begin position="103"/>
        <end position="104"/>
    </location>
    <ligand>
        <name>ATP</name>
        <dbReference type="ChEBI" id="CHEBI:30616"/>
    </ligand>
</feature>
<evidence type="ECO:0000256" key="1">
    <source>
        <dbReference type="ARBA" id="ARBA00004651"/>
    </source>
</evidence>
<evidence type="ECO:0000256" key="6">
    <source>
        <dbReference type="ARBA" id="ARBA00022692"/>
    </source>
</evidence>
<keyword evidence="12" id="KW-0472">Membrane</keyword>
<evidence type="ECO:0000256" key="14">
    <source>
        <dbReference type="ARBA" id="ARBA00023264"/>
    </source>
</evidence>
<dbReference type="GO" id="GO:0046872">
    <property type="term" value="F:metal ion binding"/>
    <property type="evidence" value="ECO:0007669"/>
    <property type="project" value="UniProtKB-KW"/>
</dbReference>
<evidence type="ECO:0000256" key="18">
    <source>
        <dbReference type="PIRSR" id="PIRSR600829-4"/>
    </source>
</evidence>
<keyword evidence="3" id="KW-1003">Cell membrane</keyword>
<dbReference type="Proteomes" id="UP000280475">
    <property type="component" value="Chromosome"/>
</dbReference>
<feature type="binding site" evidence="17">
    <location>
        <position position="84"/>
    </location>
    <ligand>
        <name>ATP</name>
        <dbReference type="ChEBI" id="CHEBI:30616"/>
    </ligand>
</feature>
<keyword evidence="8 19" id="KW-0418">Kinase</keyword>
<evidence type="ECO:0000256" key="3">
    <source>
        <dbReference type="ARBA" id="ARBA00022475"/>
    </source>
</evidence>
<feature type="binding site" evidence="17">
    <location>
        <position position="36"/>
    </location>
    <ligand>
        <name>ATP</name>
        <dbReference type="ChEBI" id="CHEBI:30616"/>
    </ligand>
</feature>
<comment type="subcellular location">
    <subcellularLocation>
        <location evidence="1">Cell membrane</location>
        <topology evidence="1">Multi-pass membrane protein</topology>
    </subcellularLocation>
</comment>
<dbReference type="GO" id="GO:0016301">
    <property type="term" value="F:kinase activity"/>
    <property type="evidence" value="ECO:0007669"/>
    <property type="project" value="UniProtKB-KW"/>
</dbReference>
<dbReference type="InterPro" id="IPR000829">
    <property type="entry name" value="DAGK"/>
</dbReference>
<dbReference type="EMBL" id="CP027768">
    <property type="protein sequence ID" value="AYW50683.1"/>
    <property type="molecule type" value="Genomic_DNA"/>
</dbReference>
<comment type="similarity">
    <text evidence="2">Belongs to the bacterial diacylglycerol kinase family.</text>
</comment>
<dbReference type="InterPro" id="IPR036945">
    <property type="entry name" value="DAGK_sf"/>
</dbReference>
<dbReference type="PANTHER" id="PTHR34299:SF1">
    <property type="entry name" value="DIACYLGLYCEROL KINASE"/>
    <property type="match status" value="1"/>
</dbReference>
<keyword evidence="5" id="KW-0808">Transferase</keyword>
<organism evidence="19 20">
    <name type="scientific">Tetragenococcus halophilus</name>
    <name type="common">Pediococcus halophilus</name>
    <dbReference type="NCBI Taxonomy" id="51669"/>
    <lineage>
        <taxon>Bacteria</taxon>
        <taxon>Bacillati</taxon>
        <taxon>Bacillota</taxon>
        <taxon>Bacilli</taxon>
        <taxon>Lactobacillales</taxon>
        <taxon>Enterococcaceae</taxon>
        <taxon>Tetragenococcus</taxon>
    </lineage>
</organism>
<evidence type="ECO:0000313" key="19">
    <source>
        <dbReference type="EMBL" id="AYW50683.1"/>
    </source>
</evidence>
<dbReference type="AlphaFoldDB" id="A0A3G5FJZ7"/>
<accession>A0A3G5FJZ7</accession>
<evidence type="ECO:0000313" key="20">
    <source>
        <dbReference type="Proteomes" id="UP000280475"/>
    </source>
</evidence>
<name>A0A3G5FJZ7_TETHA</name>
<keyword evidence="11" id="KW-0443">Lipid metabolism</keyword>
<keyword evidence="18" id="KW-0479">Metal-binding</keyword>
<sequence>MPMDSNDKKPSVGKSKNLLNSIEFAISGVKTVYKDERNMRIHMFCAVLVIILGLLLDLDRFEWLWIGLCIFLMLIMEIINTVFENVVNMVTNDHFHPLGKKVKDVAAAAVLITAIFSVFVGALIFLPKIYQIMIH</sequence>